<reference evidence="2 3" key="1">
    <citation type="submission" date="2014-06" db="EMBL/GenBank/DDBJ databases">
        <title>Evolutionary Origins and Diversification of the Mycorrhizal Mutualists.</title>
        <authorList>
            <consortium name="DOE Joint Genome Institute"/>
            <consortium name="Mycorrhizal Genomics Consortium"/>
            <person name="Kohler A."/>
            <person name="Kuo A."/>
            <person name="Nagy L.G."/>
            <person name="Floudas D."/>
            <person name="Copeland A."/>
            <person name="Barry K.W."/>
            <person name="Cichocki N."/>
            <person name="Veneault-Fourrey C."/>
            <person name="LaButti K."/>
            <person name="Lindquist E.A."/>
            <person name="Lipzen A."/>
            <person name="Lundell T."/>
            <person name="Morin E."/>
            <person name="Murat C."/>
            <person name="Riley R."/>
            <person name="Ohm R."/>
            <person name="Sun H."/>
            <person name="Tunlid A."/>
            <person name="Henrissat B."/>
            <person name="Grigoriev I.V."/>
            <person name="Hibbett D.S."/>
            <person name="Martin F."/>
        </authorList>
    </citation>
    <scope>NUCLEOTIDE SEQUENCE [LARGE SCALE GENOMIC DNA]</scope>
    <source>
        <strain evidence="2 3">SS14</strain>
    </source>
</reference>
<dbReference type="HOGENOM" id="CLU_061024_0_0_1"/>
<evidence type="ECO:0000313" key="3">
    <source>
        <dbReference type="Proteomes" id="UP000054279"/>
    </source>
</evidence>
<keyword evidence="3" id="KW-1185">Reference proteome</keyword>
<name>A0A0C9W491_SPHS4</name>
<gene>
    <name evidence="2" type="ORF">M422DRAFT_250202</name>
</gene>
<evidence type="ECO:0000313" key="2">
    <source>
        <dbReference type="EMBL" id="KIJ46166.1"/>
    </source>
</evidence>
<dbReference type="AlphaFoldDB" id="A0A0C9W491"/>
<organism evidence="2 3">
    <name type="scientific">Sphaerobolus stellatus (strain SS14)</name>
    <dbReference type="NCBI Taxonomy" id="990650"/>
    <lineage>
        <taxon>Eukaryota</taxon>
        <taxon>Fungi</taxon>
        <taxon>Dikarya</taxon>
        <taxon>Basidiomycota</taxon>
        <taxon>Agaricomycotina</taxon>
        <taxon>Agaricomycetes</taxon>
        <taxon>Phallomycetidae</taxon>
        <taxon>Geastrales</taxon>
        <taxon>Sphaerobolaceae</taxon>
        <taxon>Sphaerobolus</taxon>
    </lineage>
</organism>
<feature type="compositionally biased region" description="Basic and acidic residues" evidence="1">
    <location>
        <begin position="21"/>
        <end position="33"/>
    </location>
</feature>
<feature type="region of interest" description="Disordered" evidence="1">
    <location>
        <begin position="21"/>
        <end position="53"/>
    </location>
</feature>
<sequence length="248" mass="28108">MDLNKLFLSLKKKEDAVAEQKQKAEEAQKRKEVAVPVTSGSGKGKGKSKEVVQDTDSESIIKEEFRETCLNCEENKAICNFMHPTMGKKTSCDRALKTVNGHIKGFKVEAKHRNMLAGGELYHKYNLQQLESIPWAHSAIMEVVKLDIRLREWELKLKAVGQSVPKDLLNDTQQGHVCIISKHNYIVCNCAFNMKQLVTWYTLGKGHEAKALLMDAQGGIEVANVMESGKKRMQGPVLARRPEWRMKW</sequence>
<evidence type="ECO:0000256" key="1">
    <source>
        <dbReference type="SAM" id="MobiDB-lite"/>
    </source>
</evidence>
<accession>A0A0C9W491</accession>
<proteinExistence type="predicted"/>
<dbReference type="EMBL" id="KN837108">
    <property type="protein sequence ID" value="KIJ46166.1"/>
    <property type="molecule type" value="Genomic_DNA"/>
</dbReference>
<dbReference type="Proteomes" id="UP000054279">
    <property type="component" value="Unassembled WGS sequence"/>
</dbReference>
<protein>
    <submittedName>
        <fullName evidence="2">Uncharacterized protein</fullName>
    </submittedName>
</protein>